<dbReference type="AlphaFoldDB" id="A0A1Q5PV14"/>
<dbReference type="SUPFAM" id="SSF161098">
    <property type="entry name" value="MetI-like"/>
    <property type="match status" value="1"/>
</dbReference>
<dbReference type="CDD" id="cd06261">
    <property type="entry name" value="TM_PBP2"/>
    <property type="match status" value="1"/>
</dbReference>
<comment type="subcellular location">
    <subcellularLocation>
        <location evidence="1 7">Cell membrane</location>
        <topology evidence="1 7">Multi-pass membrane protein</topology>
    </subcellularLocation>
</comment>
<feature type="transmembrane region" description="Helical" evidence="7">
    <location>
        <begin position="212"/>
        <end position="237"/>
    </location>
</feature>
<organism evidence="10 11">
    <name type="scientific">Buchananella hordeovulneris</name>
    <dbReference type="NCBI Taxonomy" id="52770"/>
    <lineage>
        <taxon>Bacteria</taxon>
        <taxon>Bacillati</taxon>
        <taxon>Actinomycetota</taxon>
        <taxon>Actinomycetes</taxon>
        <taxon>Actinomycetales</taxon>
        <taxon>Actinomycetaceae</taxon>
        <taxon>Buchananella</taxon>
    </lineage>
</organism>
<evidence type="ECO:0000313" key="10">
    <source>
        <dbReference type="EMBL" id="OKL51407.1"/>
    </source>
</evidence>
<evidence type="ECO:0000256" key="2">
    <source>
        <dbReference type="ARBA" id="ARBA00022448"/>
    </source>
</evidence>
<dbReference type="EMBL" id="MQVS01000007">
    <property type="protein sequence ID" value="OKL51407.1"/>
    <property type="molecule type" value="Genomic_DNA"/>
</dbReference>
<sequence length="306" mass="33099">MTTTIATRGAHVLPDGRPYRPSKGSHPRSIEPSRVAKFATRATLFIVLLYFLFPIYWLIVSATKSTADLVSSHGLWFADKISLAENVSSLTSYGQGNFWRWIANSILYAGAAGAIGVLISVSAGYAISKFKFPGRGAAQVAILGGLLMPVALLTVPLYLVFHQLGLTNSMWSVIIPTAVSPFGVFLGRIYADTVPDELLEAARIDGAGEVRIFFTIVLRLLAPAMVTIFLFIFVAAWNNFLLPLMMLDLDEMKPVTVGLYGMMSYFDADKGAVLVGSLMGVLPLIVLFLGLQRFWQSGLAAGAVKG</sequence>
<evidence type="ECO:0000256" key="7">
    <source>
        <dbReference type="RuleBase" id="RU363032"/>
    </source>
</evidence>
<name>A0A1Q5PV14_9ACTO</name>
<dbReference type="PANTHER" id="PTHR43744">
    <property type="entry name" value="ABC TRANSPORTER PERMEASE PROTEIN MG189-RELATED-RELATED"/>
    <property type="match status" value="1"/>
</dbReference>
<dbReference type="InterPro" id="IPR000515">
    <property type="entry name" value="MetI-like"/>
</dbReference>
<feature type="domain" description="ABC transmembrane type-1" evidence="9">
    <location>
        <begin position="102"/>
        <end position="291"/>
    </location>
</feature>
<feature type="transmembrane region" description="Helical" evidence="7">
    <location>
        <begin position="140"/>
        <end position="161"/>
    </location>
</feature>
<dbReference type="GO" id="GO:0005886">
    <property type="term" value="C:plasma membrane"/>
    <property type="evidence" value="ECO:0007669"/>
    <property type="project" value="UniProtKB-SubCell"/>
</dbReference>
<dbReference type="InterPro" id="IPR035906">
    <property type="entry name" value="MetI-like_sf"/>
</dbReference>
<keyword evidence="6 7" id="KW-0472">Membrane</keyword>
<evidence type="ECO:0000256" key="4">
    <source>
        <dbReference type="ARBA" id="ARBA00022692"/>
    </source>
</evidence>
<keyword evidence="5 7" id="KW-1133">Transmembrane helix</keyword>
<feature type="transmembrane region" description="Helical" evidence="7">
    <location>
        <begin position="271"/>
        <end position="291"/>
    </location>
</feature>
<keyword evidence="3" id="KW-1003">Cell membrane</keyword>
<evidence type="ECO:0000313" key="11">
    <source>
        <dbReference type="Proteomes" id="UP000185612"/>
    </source>
</evidence>
<dbReference type="OrthoDB" id="61122at2"/>
<evidence type="ECO:0000259" key="9">
    <source>
        <dbReference type="PROSITE" id="PS50928"/>
    </source>
</evidence>
<evidence type="ECO:0000256" key="6">
    <source>
        <dbReference type="ARBA" id="ARBA00023136"/>
    </source>
</evidence>
<evidence type="ECO:0000256" key="3">
    <source>
        <dbReference type="ARBA" id="ARBA00022475"/>
    </source>
</evidence>
<keyword evidence="11" id="KW-1185">Reference proteome</keyword>
<feature type="region of interest" description="Disordered" evidence="8">
    <location>
        <begin position="1"/>
        <end position="30"/>
    </location>
</feature>
<evidence type="ECO:0000256" key="1">
    <source>
        <dbReference type="ARBA" id="ARBA00004651"/>
    </source>
</evidence>
<proteinExistence type="inferred from homology"/>
<evidence type="ECO:0000256" key="8">
    <source>
        <dbReference type="SAM" id="MobiDB-lite"/>
    </source>
</evidence>
<feature type="transmembrane region" description="Helical" evidence="7">
    <location>
        <begin position="106"/>
        <end position="128"/>
    </location>
</feature>
<dbReference type="GO" id="GO:0055085">
    <property type="term" value="P:transmembrane transport"/>
    <property type="evidence" value="ECO:0007669"/>
    <property type="project" value="InterPro"/>
</dbReference>
<comment type="caution">
    <text evidence="10">The sequence shown here is derived from an EMBL/GenBank/DDBJ whole genome shotgun (WGS) entry which is preliminary data.</text>
</comment>
<dbReference type="Pfam" id="PF00528">
    <property type="entry name" value="BPD_transp_1"/>
    <property type="match status" value="1"/>
</dbReference>
<accession>A0A1Q5PV14</accession>
<reference evidence="11" key="1">
    <citation type="submission" date="2016-12" db="EMBL/GenBank/DDBJ databases">
        <authorList>
            <person name="Meng X."/>
        </authorList>
    </citation>
    <scope>NUCLEOTIDE SEQUENCE [LARGE SCALE GENOMIC DNA]</scope>
    <source>
        <strain evidence="11">DSM 20732</strain>
    </source>
</reference>
<protein>
    <submittedName>
        <fullName evidence="10">ABC transporter permease</fullName>
    </submittedName>
</protein>
<comment type="similarity">
    <text evidence="7">Belongs to the binding-protein-dependent transport system permease family.</text>
</comment>
<gene>
    <name evidence="10" type="ORF">BSZ40_07520</name>
</gene>
<keyword evidence="2 7" id="KW-0813">Transport</keyword>
<dbReference type="Proteomes" id="UP000185612">
    <property type="component" value="Unassembled WGS sequence"/>
</dbReference>
<keyword evidence="4 7" id="KW-0812">Transmembrane</keyword>
<evidence type="ECO:0000256" key="5">
    <source>
        <dbReference type="ARBA" id="ARBA00022989"/>
    </source>
</evidence>
<dbReference type="Gene3D" id="1.10.3720.10">
    <property type="entry name" value="MetI-like"/>
    <property type="match status" value="1"/>
</dbReference>
<feature type="transmembrane region" description="Helical" evidence="7">
    <location>
        <begin position="38"/>
        <end position="59"/>
    </location>
</feature>
<dbReference type="PANTHER" id="PTHR43744:SF12">
    <property type="entry name" value="ABC TRANSPORTER PERMEASE PROTEIN MG189-RELATED"/>
    <property type="match status" value="1"/>
</dbReference>
<feature type="transmembrane region" description="Helical" evidence="7">
    <location>
        <begin position="173"/>
        <end position="191"/>
    </location>
</feature>
<dbReference type="PROSITE" id="PS50928">
    <property type="entry name" value="ABC_TM1"/>
    <property type="match status" value="1"/>
</dbReference>
<dbReference type="STRING" id="52770.BSZ40_07520"/>
<dbReference type="RefSeq" id="WP_073824809.1">
    <property type="nucleotide sequence ID" value="NZ_JAUNKL010000013.1"/>
</dbReference>